<organism evidence="2 3">
    <name type="scientific">Batillaria attramentaria</name>
    <dbReference type="NCBI Taxonomy" id="370345"/>
    <lineage>
        <taxon>Eukaryota</taxon>
        <taxon>Metazoa</taxon>
        <taxon>Spiralia</taxon>
        <taxon>Lophotrochozoa</taxon>
        <taxon>Mollusca</taxon>
        <taxon>Gastropoda</taxon>
        <taxon>Caenogastropoda</taxon>
        <taxon>Sorbeoconcha</taxon>
        <taxon>Cerithioidea</taxon>
        <taxon>Batillariidae</taxon>
        <taxon>Batillaria</taxon>
    </lineage>
</organism>
<reference evidence="2 3" key="1">
    <citation type="journal article" date="2023" name="Sci. Data">
        <title>Genome assembly of the Korean intertidal mud-creeper Batillaria attramentaria.</title>
        <authorList>
            <person name="Patra A.K."/>
            <person name="Ho P.T."/>
            <person name="Jun S."/>
            <person name="Lee S.J."/>
            <person name="Kim Y."/>
            <person name="Won Y.J."/>
        </authorList>
    </citation>
    <scope>NUCLEOTIDE SEQUENCE [LARGE SCALE GENOMIC DNA]</scope>
    <source>
        <strain evidence="2">Wonlab-2016</strain>
    </source>
</reference>
<evidence type="ECO:0000313" key="2">
    <source>
        <dbReference type="EMBL" id="KAK7479348.1"/>
    </source>
</evidence>
<dbReference type="AlphaFoldDB" id="A0ABD0JWS9"/>
<name>A0ABD0JWS9_9CAEN</name>
<sequence>MKRDEERKQKHTDQRPDKKQDREEQLSDSRKKTLVQHSSTVANNKGGKRSEMGSVQSEGALWCLHFAGCMCNVGS</sequence>
<evidence type="ECO:0000313" key="3">
    <source>
        <dbReference type="Proteomes" id="UP001519460"/>
    </source>
</evidence>
<dbReference type="EMBL" id="JACVVK020000305">
    <property type="protein sequence ID" value="KAK7479348.1"/>
    <property type="molecule type" value="Genomic_DNA"/>
</dbReference>
<protein>
    <submittedName>
        <fullName evidence="2">Uncharacterized protein</fullName>
    </submittedName>
</protein>
<evidence type="ECO:0000256" key="1">
    <source>
        <dbReference type="SAM" id="MobiDB-lite"/>
    </source>
</evidence>
<feature type="compositionally biased region" description="Basic and acidic residues" evidence="1">
    <location>
        <begin position="1"/>
        <end position="31"/>
    </location>
</feature>
<accession>A0ABD0JWS9</accession>
<gene>
    <name evidence="2" type="ORF">BaRGS_00029426</name>
</gene>
<feature type="region of interest" description="Disordered" evidence="1">
    <location>
        <begin position="1"/>
        <end position="53"/>
    </location>
</feature>
<dbReference type="Proteomes" id="UP001519460">
    <property type="component" value="Unassembled WGS sequence"/>
</dbReference>
<comment type="caution">
    <text evidence="2">The sequence shown here is derived from an EMBL/GenBank/DDBJ whole genome shotgun (WGS) entry which is preliminary data.</text>
</comment>
<proteinExistence type="predicted"/>
<keyword evidence="3" id="KW-1185">Reference proteome</keyword>